<dbReference type="Pfam" id="PF13411">
    <property type="entry name" value="MerR_1"/>
    <property type="match status" value="1"/>
</dbReference>
<dbReference type="SUPFAM" id="SSF46955">
    <property type="entry name" value="Putative DNA-binding domain"/>
    <property type="match status" value="1"/>
</dbReference>
<evidence type="ECO:0000256" key="1">
    <source>
        <dbReference type="ARBA" id="ARBA00022491"/>
    </source>
</evidence>
<evidence type="ECO:0000256" key="3">
    <source>
        <dbReference type="ARBA" id="ARBA00023125"/>
    </source>
</evidence>
<dbReference type="STRING" id="2017.SAMN05444320_107119"/>
<dbReference type="InterPro" id="IPR009061">
    <property type="entry name" value="DNA-bd_dom_put_sf"/>
</dbReference>
<protein>
    <submittedName>
        <fullName evidence="6">DNA-binding transcriptional regulator, MerR family</fullName>
    </submittedName>
</protein>
<feature type="domain" description="HTH merR-type" evidence="5">
    <location>
        <begin position="1"/>
        <end position="57"/>
    </location>
</feature>
<organism evidence="6 7">
    <name type="scientific">Streptoalloteichus hindustanus</name>
    <dbReference type="NCBI Taxonomy" id="2017"/>
    <lineage>
        <taxon>Bacteria</taxon>
        <taxon>Bacillati</taxon>
        <taxon>Actinomycetota</taxon>
        <taxon>Actinomycetes</taxon>
        <taxon>Pseudonocardiales</taxon>
        <taxon>Pseudonocardiaceae</taxon>
        <taxon>Streptoalloteichus</taxon>
    </lineage>
</organism>
<dbReference type="InterPro" id="IPR000551">
    <property type="entry name" value="MerR-type_HTH_dom"/>
</dbReference>
<dbReference type="GO" id="GO:0003700">
    <property type="term" value="F:DNA-binding transcription factor activity"/>
    <property type="evidence" value="ECO:0007669"/>
    <property type="project" value="InterPro"/>
</dbReference>
<dbReference type="Proteomes" id="UP000184501">
    <property type="component" value="Unassembled WGS sequence"/>
</dbReference>
<evidence type="ECO:0000259" key="5">
    <source>
        <dbReference type="PROSITE" id="PS50937"/>
    </source>
</evidence>
<dbReference type="Gene3D" id="1.10.1660.10">
    <property type="match status" value="1"/>
</dbReference>
<dbReference type="PANTHER" id="PTHR30204:SF69">
    <property type="entry name" value="MERR-FAMILY TRANSCRIPTIONAL REGULATOR"/>
    <property type="match status" value="1"/>
</dbReference>
<keyword evidence="3 6" id="KW-0238">DNA-binding</keyword>
<dbReference type="PROSITE" id="PS50937">
    <property type="entry name" value="HTH_MERR_2"/>
    <property type="match status" value="1"/>
</dbReference>
<evidence type="ECO:0000313" key="6">
    <source>
        <dbReference type="EMBL" id="SHG23621.1"/>
    </source>
</evidence>
<dbReference type="AlphaFoldDB" id="A0A1M5I5S3"/>
<dbReference type="SMART" id="SM00422">
    <property type="entry name" value="HTH_MERR"/>
    <property type="match status" value="1"/>
</dbReference>
<dbReference type="PRINTS" id="PR00040">
    <property type="entry name" value="HTHMERR"/>
</dbReference>
<dbReference type="GO" id="GO:0003677">
    <property type="term" value="F:DNA binding"/>
    <property type="evidence" value="ECO:0007669"/>
    <property type="project" value="UniProtKB-KW"/>
</dbReference>
<keyword evidence="1" id="KW-0678">Repressor</keyword>
<evidence type="ECO:0000256" key="4">
    <source>
        <dbReference type="ARBA" id="ARBA00023163"/>
    </source>
</evidence>
<reference evidence="6 7" key="1">
    <citation type="submission" date="2016-11" db="EMBL/GenBank/DDBJ databases">
        <authorList>
            <person name="Jaros S."/>
            <person name="Januszkiewicz K."/>
            <person name="Wedrychowicz H."/>
        </authorList>
    </citation>
    <scope>NUCLEOTIDE SEQUENCE [LARGE SCALE GENOMIC DNA]</scope>
    <source>
        <strain evidence="6 7">DSM 44523</strain>
    </source>
</reference>
<dbReference type="PANTHER" id="PTHR30204">
    <property type="entry name" value="REDOX-CYCLING DRUG-SENSING TRANSCRIPTIONAL ACTIVATOR SOXR"/>
    <property type="match status" value="1"/>
</dbReference>
<evidence type="ECO:0000313" key="7">
    <source>
        <dbReference type="Proteomes" id="UP000184501"/>
    </source>
</evidence>
<keyword evidence="7" id="KW-1185">Reference proteome</keyword>
<keyword evidence="2" id="KW-0805">Transcription regulation</keyword>
<evidence type="ECO:0000256" key="2">
    <source>
        <dbReference type="ARBA" id="ARBA00023015"/>
    </source>
</evidence>
<dbReference type="InterPro" id="IPR047057">
    <property type="entry name" value="MerR_fam"/>
</dbReference>
<sequence>MKPTTLRFYERAGLLPARRSESGYRLYDEEAVARLEFITSGRTLGLPLEDIRDLLPAWEDGQCADVRARLRPMLLAHIADAEQRAAELDAFADRLWQVLGEIDGPPWPGRCAPGCGFPHRSSDPVPGTAISPRPDEQPPVACTLTEGEQAERVERWRRLLAGARREGVDGGFLLRLPAELAAPVAELAAAEKSCCPFFDFTLRLTSAGLELEVTAPALAAPLVAELFGGGETTDTCSHWNV</sequence>
<proteinExistence type="predicted"/>
<gene>
    <name evidence="6" type="ORF">SAMN05444320_107119</name>
</gene>
<name>A0A1M5I5S3_STRHI</name>
<keyword evidence="4" id="KW-0804">Transcription</keyword>
<accession>A0A1M5I5S3</accession>
<dbReference type="EMBL" id="FQVN01000007">
    <property type="protein sequence ID" value="SHG23621.1"/>
    <property type="molecule type" value="Genomic_DNA"/>
</dbReference>